<evidence type="ECO:0000313" key="3">
    <source>
        <dbReference type="RefSeq" id="XP_028285746.1"/>
    </source>
</evidence>
<feature type="compositionally biased region" description="Acidic residues" evidence="1">
    <location>
        <begin position="257"/>
        <end position="368"/>
    </location>
</feature>
<dbReference type="AlphaFoldDB" id="A0A6P7KEE1"/>
<keyword evidence="2" id="KW-1185">Reference proteome</keyword>
<feature type="compositionally biased region" description="Acidic residues" evidence="1">
    <location>
        <begin position="375"/>
        <end position="388"/>
    </location>
</feature>
<dbReference type="GeneID" id="114451387"/>
<gene>
    <name evidence="3" type="primary">LOC114451387</name>
</gene>
<protein>
    <submittedName>
        <fullName evidence="3">Uncharacterized protein LOC114451387</fullName>
    </submittedName>
</protein>
<dbReference type="InParanoid" id="A0A6P7KEE1"/>
<proteinExistence type="predicted"/>
<feature type="region of interest" description="Disordered" evidence="1">
    <location>
        <begin position="241"/>
        <end position="388"/>
    </location>
</feature>
<evidence type="ECO:0000256" key="1">
    <source>
        <dbReference type="SAM" id="MobiDB-lite"/>
    </source>
</evidence>
<dbReference type="PANTHER" id="PTHR36649">
    <property type="entry name" value="UBIQUITIN-LIKE DOMAIN-CONTAINING PROTEIN"/>
    <property type="match status" value="1"/>
</dbReference>
<sequence>MYLDLNLRIEVLSSLLGQILQPYDKKGCKIAADVLSVDQFHRNTIFGKRQAAYVKELFVNEEDFFDPKYDCDFTNLADFTEVTRGNEPYERPKGWYRMALKVRGKYPDGDTWLGPNGWRSHSAPGEWPVSYHGTSLDGAKGIIRSHYKAGKRAMYGRGIYSTPDIHVAEKEEYAKTFTSMTTGKSYKVILQNRVNPKRRKICQRPDYWLIPVQERTPAEKEKYIAESSIRPYGILIKEIHSEEDHSDDDDASHYSSDTDDEDDDDNDDADDDDADDDDDDKDDDDNSGGDDDDDNGSGNDGDSDDGDSDDDNSDNDNSGDDDSGDDNEGENNDGNDDEDGCDDHGSDDDTDGDLDNNSGEDDSGDGDNDAASHNEDDEYDTSDDDDCY</sequence>
<dbReference type="Gene3D" id="3.90.175.10">
    <property type="entry name" value="Diphtheria Toxin, domain 1"/>
    <property type="match status" value="1"/>
</dbReference>
<reference evidence="3" key="1">
    <citation type="submission" date="2025-08" db="UniProtKB">
        <authorList>
            <consortium name="RefSeq"/>
        </authorList>
    </citation>
    <scope>IDENTIFICATION</scope>
</reference>
<dbReference type="Proteomes" id="UP000515145">
    <property type="component" value="Chromosome 2"/>
</dbReference>
<dbReference type="SUPFAM" id="SSF56399">
    <property type="entry name" value="ADP-ribosylation"/>
    <property type="match status" value="1"/>
</dbReference>
<dbReference type="OrthoDB" id="428577at2759"/>
<accession>A0A6P7KEE1</accession>
<name>A0A6P7KEE1_9TELE</name>
<dbReference type="PANTHER" id="PTHR36649:SF28">
    <property type="entry name" value="UBIQUITIN-LIKE DOMAIN-CONTAINING PROTEIN"/>
    <property type="match status" value="1"/>
</dbReference>
<dbReference type="PROSITE" id="PS50007">
    <property type="entry name" value="PIPLC_X_DOMAIN"/>
    <property type="match status" value="1"/>
</dbReference>
<organism evidence="2 3">
    <name type="scientific">Parambassis ranga</name>
    <name type="common">Indian glassy fish</name>
    <dbReference type="NCBI Taxonomy" id="210632"/>
    <lineage>
        <taxon>Eukaryota</taxon>
        <taxon>Metazoa</taxon>
        <taxon>Chordata</taxon>
        <taxon>Craniata</taxon>
        <taxon>Vertebrata</taxon>
        <taxon>Euteleostomi</taxon>
        <taxon>Actinopterygii</taxon>
        <taxon>Neopterygii</taxon>
        <taxon>Teleostei</taxon>
        <taxon>Neoteleostei</taxon>
        <taxon>Acanthomorphata</taxon>
        <taxon>Ovalentaria</taxon>
        <taxon>Ambassidae</taxon>
        <taxon>Parambassis</taxon>
    </lineage>
</organism>
<dbReference type="RefSeq" id="XP_028285746.1">
    <property type="nucleotide sequence ID" value="XM_028429945.1"/>
</dbReference>
<evidence type="ECO:0000313" key="2">
    <source>
        <dbReference type="Proteomes" id="UP000515145"/>
    </source>
</evidence>